<comment type="subcellular location">
    <subcellularLocation>
        <location evidence="2">Cell membrane</location>
    </subcellularLocation>
    <subcellularLocation>
        <location evidence="1">Endomembrane system</location>
        <topology evidence="1">Multi-pass membrane protein</topology>
    </subcellularLocation>
</comment>
<keyword evidence="8" id="KW-0029">Amino-acid transport</keyword>
<dbReference type="GO" id="GO:0012505">
    <property type="term" value="C:endomembrane system"/>
    <property type="evidence" value="ECO:0007669"/>
    <property type="project" value="UniProtKB-SubCell"/>
</dbReference>
<dbReference type="Proteomes" id="UP001372338">
    <property type="component" value="Unassembled WGS sequence"/>
</dbReference>
<comment type="function">
    <text evidence="12">Carrier protein involved in proton-driven auxin influx. Mediates the formation of auxin gradient from developing leaves (site of auxin biosynthesis) to tips by contributing to the loading of auxin in vascular tissues and facilitating acropetal (base to tip) auxin transport within inner tissues of the root apex, and basipetal (tip to base) auxin transport within outer tissues of the root apex. May be involved in lateral roots and nodules formation.</text>
</comment>
<proteinExistence type="inferred from homology"/>
<dbReference type="GO" id="GO:0015293">
    <property type="term" value="F:symporter activity"/>
    <property type="evidence" value="ECO:0007669"/>
    <property type="project" value="UniProtKB-KW"/>
</dbReference>
<protein>
    <recommendedName>
        <fullName evidence="14">Amino acid transporter transmembrane domain-containing protein</fullName>
    </recommendedName>
</protein>
<evidence type="ECO:0000256" key="10">
    <source>
        <dbReference type="ARBA" id="ARBA00023136"/>
    </source>
</evidence>
<evidence type="ECO:0000313" key="15">
    <source>
        <dbReference type="EMBL" id="KAK7276343.1"/>
    </source>
</evidence>
<keyword evidence="9 13" id="KW-1133">Transmembrane helix</keyword>
<comment type="caution">
    <text evidence="15">The sequence shown here is derived from an EMBL/GenBank/DDBJ whole genome shotgun (WGS) entry which is preliminary data.</text>
</comment>
<keyword evidence="11" id="KW-0927">Auxin signaling pathway</keyword>
<feature type="transmembrane region" description="Helical" evidence="13">
    <location>
        <begin position="160"/>
        <end position="178"/>
    </location>
</feature>
<evidence type="ECO:0000256" key="13">
    <source>
        <dbReference type="SAM" id="Phobius"/>
    </source>
</evidence>
<dbReference type="AlphaFoldDB" id="A0AAN9FP32"/>
<evidence type="ECO:0000256" key="12">
    <source>
        <dbReference type="ARBA" id="ARBA00045588"/>
    </source>
</evidence>
<gene>
    <name evidence="15" type="ORF">RIF29_17482</name>
</gene>
<feature type="transmembrane region" description="Helical" evidence="13">
    <location>
        <begin position="118"/>
        <end position="140"/>
    </location>
</feature>
<dbReference type="EMBL" id="JAYWIO010000003">
    <property type="protein sequence ID" value="KAK7276343.1"/>
    <property type="molecule type" value="Genomic_DNA"/>
</dbReference>
<comment type="similarity">
    <text evidence="3">Belongs to the amino acid/polyamine transporter 2 family. Amino acid/auxin permease (AAAP) (TC 2.A.18.1) subfamily.</text>
</comment>
<evidence type="ECO:0000256" key="5">
    <source>
        <dbReference type="ARBA" id="ARBA00022475"/>
    </source>
</evidence>
<evidence type="ECO:0000256" key="9">
    <source>
        <dbReference type="ARBA" id="ARBA00022989"/>
    </source>
</evidence>
<keyword evidence="4" id="KW-0813">Transport</keyword>
<feature type="transmembrane region" description="Helical" evidence="13">
    <location>
        <begin position="45"/>
        <end position="65"/>
    </location>
</feature>
<feature type="transmembrane region" description="Helical" evidence="13">
    <location>
        <begin position="71"/>
        <end position="97"/>
    </location>
</feature>
<evidence type="ECO:0000256" key="1">
    <source>
        <dbReference type="ARBA" id="ARBA00004127"/>
    </source>
</evidence>
<evidence type="ECO:0000256" key="2">
    <source>
        <dbReference type="ARBA" id="ARBA00004236"/>
    </source>
</evidence>
<reference evidence="15 16" key="1">
    <citation type="submission" date="2024-01" db="EMBL/GenBank/DDBJ databases">
        <title>The genomes of 5 underutilized Papilionoideae crops provide insights into root nodulation and disease resistanc.</title>
        <authorList>
            <person name="Yuan L."/>
        </authorList>
    </citation>
    <scope>NUCLEOTIDE SEQUENCE [LARGE SCALE GENOMIC DNA]</scope>
    <source>
        <strain evidence="15">ZHUSHIDOU_FW_LH</strain>
        <tissue evidence="15">Leaf</tissue>
    </source>
</reference>
<feature type="domain" description="Amino acid transporter transmembrane" evidence="14">
    <location>
        <begin position="39"/>
        <end position="207"/>
    </location>
</feature>
<evidence type="ECO:0000256" key="4">
    <source>
        <dbReference type="ARBA" id="ARBA00022448"/>
    </source>
</evidence>
<dbReference type="Pfam" id="PF01490">
    <property type="entry name" value="Aa_trans"/>
    <property type="match status" value="1"/>
</dbReference>
<evidence type="ECO:0000256" key="11">
    <source>
        <dbReference type="ARBA" id="ARBA00023294"/>
    </source>
</evidence>
<name>A0AAN9FP32_CROPI</name>
<organism evidence="15 16">
    <name type="scientific">Crotalaria pallida</name>
    <name type="common">Smooth rattlebox</name>
    <name type="synonym">Crotalaria striata</name>
    <dbReference type="NCBI Taxonomy" id="3830"/>
    <lineage>
        <taxon>Eukaryota</taxon>
        <taxon>Viridiplantae</taxon>
        <taxon>Streptophyta</taxon>
        <taxon>Embryophyta</taxon>
        <taxon>Tracheophyta</taxon>
        <taxon>Spermatophyta</taxon>
        <taxon>Magnoliopsida</taxon>
        <taxon>eudicotyledons</taxon>
        <taxon>Gunneridae</taxon>
        <taxon>Pentapetalae</taxon>
        <taxon>rosids</taxon>
        <taxon>fabids</taxon>
        <taxon>Fabales</taxon>
        <taxon>Fabaceae</taxon>
        <taxon>Papilionoideae</taxon>
        <taxon>50 kb inversion clade</taxon>
        <taxon>genistoids sensu lato</taxon>
        <taxon>core genistoids</taxon>
        <taxon>Crotalarieae</taxon>
        <taxon>Crotalaria</taxon>
    </lineage>
</organism>
<sequence>MVVEDCEEEQEQVSLLGDVDLGSSRRDVQIPDTAHQISTDSWLQVSFLMTAGINCVYVLGYSGAIMVPLGWIGGVVGMILATAISLYESALIAKLHEYGGQRHIRYRDLAGYIYGRKIYYLTWVLQAFNLFMVNCGYVILAGSALKAIYVLYWDDNQMKLPHFIAITGFACAVFAICVPHLSALGIWLAVSTALTVVFYSITLVLSIQDGNLSRLLYPCLSTSIIP</sequence>
<dbReference type="PANTHER" id="PTHR48017">
    <property type="entry name" value="OS05G0424000 PROTEIN-RELATED"/>
    <property type="match status" value="1"/>
</dbReference>
<accession>A0AAN9FP32</accession>
<dbReference type="InterPro" id="IPR013057">
    <property type="entry name" value="AA_transpt_TM"/>
</dbReference>
<keyword evidence="10 13" id="KW-0472">Membrane</keyword>
<evidence type="ECO:0000256" key="3">
    <source>
        <dbReference type="ARBA" id="ARBA00005590"/>
    </source>
</evidence>
<dbReference type="GO" id="GO:0006865">
    <property type="term" value="P:amino acid transport"/>
    <property type="evidence" value="ECO:0007669"/>
    <property type="project" value="UniProtKB-KW"/>
</dbReference>
<keyword evidence="5" id="KW-1003">Cell membrane</keyword>
<dbReference type="GO" id="GO:0009734">
    <property type="term" value="P:auxin-activated signaling pathway"/>
    <property type="evidence" value="ECO:0007669"/>
    <property type="project" value="UniProtKB-KW"/>
</dbReference>
<evidence type="ECO:0000256" key="8">
    <source>
        <dbReference type="ARBA" id="ARBA00022970"/>
    </source>
</evidence>
<evidence type="ECO:0000313" key="16">
    <source>
        <dbReference type="Proteomes" id="UP001372338"/>
    </source>
</evidence>
<keyword evidence="7" id="KW-0769">Symport</keyword>
<dbReference type="GO" id="GO:0005886">
    <property type="term" value="C:plasma membrane"/>
    <property type="evidence" value="ECO:0007669"/>
    <property type="project" value="UniProtKB-SubCell"/>
</dbReference>
<evidence type="ECO:0000259" key="14">
    <source>
        <dbReference type="Pfam" id="PF01490"/>
    </source>
</evidence>
<keyword evidence="16" id="KW-1185">Reference proteome</keyword>
<keyword evidence="6 13" id="KW-0812">Transmembrane</keyword>
<evidence type="ECO:0000256" key="7">
    <source>
        <dbReference type="ARBA" id="ARBA00022847"/>
    </source>
</evidence>
<feature type="transmembrane region" description="Helical" evidence="13">
    <location>
        <begin position="185"/>
        <end position="207"/>
    </location>
</feature>
<evidence type="ECO:0000256" key="6">
    <source>
        <dbReference type="ARBA" id="ARBA00022692"/>
    </source>
</evidence>